<keyword evidence="8 12" id="KW-0798">TonB box</keyword>
<name>A0ABU9J587_9GAMM</name>
<dbReference type="SUPFAM" id="SSF56935">
    <property type="entry name" value="Porins"/>
    <property type="match status" value="1"/>
</dbReference>
<evidence type="ECO:0000256" key="11">
    <source>
        <dbReference type="PROSITE-ProRule" id="PRU01360"/>
    </source>
</evidence>
<dbReference type="PROSITE" id="PS52016">
    <property type="entry name" value="TONB_DEPENDENT_REC_3"/>
    <property type="match status" value="1"/>
</dbReference>
<keyword evidence="10 11" id="KW-0998">Cell outer membrane</keyword>
<keyword evidence="3 11" id="KW-1134">Transmembrane beta strand</keyword>
<dbReference type="InterPro" id="IPR036942">
    <property type="entry name" value="Beta-barrel_TonB_sf"/>
</dbReference>
<dbReference type="Pfam" id="PF00593">
    <property type="entry name" value="TonB_dep_Rec_b-barrel"/>
    <property type="match status" value="1"/>
</dbReference>
<evidence type="ECO:0000256" key="5">
    <source>
        <dbReference type="ARBA" id="ARBA00022692"/>
    </source>
</evidence>
<keyword evidence="14" id="KW-0732">Signal</keyword>
<feature type="domain" description="TonB-dependent receptor plug" evidence="16">
    <location>
        <begin position="57"/>
        <end position="164"/>
    </location>
</feature>
<evidence type="ECO:0000256" key="6">
    <source>
        <dbReference type="ARBA" id="ARBA00023004"/>
    </source>
</evidence>
<keyword evidence="7" id="KW-0406">Ion transport</keyword>
<dbReference type="InterPro" id="IPR039426">
    <property type="entry name" value="TonB-dep_rcpt-like"/>
</dbReference>
<keyword evidence="18" id="KW-1185">Reference proteome</keyword>
<protein>
    <submittedName>
        <fullName evidence="17">TonB-dependent receptor</fullName>
    </submittedName>
</protein>
<dbReference type="Gene3D" id="2.40.170.20">
    <property type="entry name" value="TonB-dependent receptor, beta-barrel domain"/>
    <property type="match status" value="1"/>
</dbReference>
<dbReference type="RefSeq" id="WP_341727218.1">
    <property type="nucleotide sequence ID" value="NZ_JBBWWT010000011.1"/>
</dbReference>
<keyword evidence="9 11" id="KW-0472">Membrane</keyword>
<accession>A0ABU9J587</accession>
<evidence type="ECO:0000256" key="10">
    <source>
        <dbReference type="ARBA" id="ARBA00023237"/>
    </source>
</evidence>
<comment type="subcellular location">
    <subcellularLocation>
        <location evidence="1 11">Cell outer membrane</location>
        <topology evidence="1 11">Multi-pass membrane protein</topology>
    </subcellularLocation>
</comment>
<dbReference type="PANTHER" id="PTHR32552">
    <property type="entry name" value="FERRICHROME IRON RECEPTOR-RELATED"/>
    <property type="match status" value="1"/>
</dbReference>
<dbReference type="PANTHER" id="PTHR32552:SF81">
    <property type="entry name" value="TONB-DEPENDENT OUTER MEMBRANE RECEPTOR"/>
    <property type="match status" value="1"/>
</dbReference>
<keyword evidence="5 11" id="KW-0812">Transmembrane</keyword>
<evidence type="ECO:0000259" key="15">
    <source>
        <dbReference type="Pfam" id="PF00593"/>
    </source>
</evidence>
<evidence type="ECO:0000256" key="14">
    <source>
        <dbReference type="SAM" id="SignalP"/>
    </source>
</evidence>
<proteinExistence type="inferred from homology"/>
<keyword evidence="4" id="KW-0410">Iron transport</keyword>
<dbReference type="InterPro" id="IPR000531">
    <property type="entry name" value="Beta-barrel_TonB"/>
</dbReference>
<keyword evidence="2 11" id="KW-0813">Transport</keyword>
<evidence type="ECO:0000256" key="3">
    <source>
        <dbReference type="ARBA" id="ARBA00022452"/>
    </source>
</evidence>
<evidence type="ECO:0000313" key="17">
    <source>
        <dbReference type="EMBL" id="MEL1266046.1"/>
    </source>
</evidence>
<keyword evidence="6" id="KW-0408">Iron</keyword>
<evidence type="ECO:0000256" key="12">
    <source>
        <dbReference type="RuleBase" id="RU003357"/>
    </source>
</evidence>
<organism evidence="17 18">
    <name type="scientific">Pseudoxanthomonas putridarboris</name>
    <dbReference type="NCBI Taxonomy" id="752605"/>
    <lineage>
        <taxon>Bacteria</taxon>
        <taxon>Pseudomonadati</taxon>
        <taxon>Pseudomonadota</taxon>
        <taxon>Gammaproteobacteria</taxon>
        <taxon>Lysobacterales</taxon>
        <taxon>Lysobacteraceae</taxon>
        <taxon>Pseudoxanthomonas</taxon>
    </lineage>
</organism>
<reference evidence="17 18" key="1">
    <citation type="submission" date="2024-04" db="EMBL/GenBank/DDBJ databases">
        <title>Draft genome sequence of Pseudoxanthomonas putridarboris WD12.</title>
        <authorList>
            <person name="Oh J."/>
        </authorList>
    </citation>
    <scope>NUCLEOTIDE SEQUENCE [LARGE SCALE GENOMIC DNA]</scope>
    <source>
        <strain evidence="17 18">WD12</strain>
    </source>
</reference>
<feature type="region of interest" description="Disordered" evidence="13">
    <location>
        <begin position="260"/>
        <end position="286"/>
    </location>
</feature>
<dbReference type="InterPro" id="IPR012910">
    <property type="entry name" value="Plug_dom"/>
</dbReference>
<evidence type="ECO:0000256" key="2">
    <source>
        <dbReference type="ARBA" id="ARBA00022448"/>
    </source>
</evidence>
<evidence type="ECO:0000256" key="8">
    <source>
        <dbReference type="ARBA" id="ARBA00023077"/>
    </source>
</evidence>
<comment type="caution">
    <text evidence="17">The sequence shown here is derived from an EMBL/GenBank/DDBJ whole genome shotgun (WGS) entry which is preliminary data.</text>
</comment>
<evidence type="ECO:0000256" key="4">
    <source>
        <dbReference type="ARBA" id="ARBA00022496"/>
    </source>
</evidence>
<dbReference type="Pfam" id="PF07715">
    <property type="entry name" value="Plug"/>
    <property type="match status" value="1"/>
</dbReference>
<comment type="similarity">
    <text evidence="11 12">Belongs to the TonB-dependent receptor family.</text>
</comment>
<sequence>MQRNLVIGLRRALFGGCVALGAGGTAWAQQPPPAAPPADATTLDVITVTAQSREQELQDVPIALQVLNDRIISDVTAEDMGDLDSFVPGLQINSVQPTQPSIALRGISTDDFGIGTDPAVGVFIDGVYTGRSGGILLPLTDVERIEVLKGPQGTLFGRNTAAGAVSIITKRPTGETEAALKLRLGNYGKQYVEAMANIPVGERSALRLNGLFNHGDGWLKDGATGKDLGGDNVWATRAAWQVGLGDNTTALLSWDHESLDQQGRPTTGIVPLPPSPGRPAAPADPDAYLDPRDIRIFNDTADNAEWRTFDGVTLIVDHAFGWGNLTSTTAWRQFDSLNRVEEDGTNRPNLYLSSTNSESNENKYQEFKFSGASGRLDWVAGLSYYEEEASQTSEIDTTSTAVDTAVANLGLAPTPDGTLFGFFSQVLAANGIPLTLLGHSWNESFRNTLKTKAYAGFGDVIWHVNDKLNLTFGLRYTRDEKDFTWFNDLRNAPTLDATLDALDAAGFFALAGVPKETFIFDLAFIDPPAMMNKGVTNRASDSWSDWSPRFVADYHFTDHLMGFASLAKGYKAGGFNALQIGSEFDNEDVWNLEVGIKHALPEARLAYNVSVFHYRYDNRQSIRLDNTSTIPRFVVDTGDVEATGVDFDLRWQVTDAFGMDFNAAYIDAKYKDYGVETAAGLLDLDGEPTGEPKWSAAIGGHYTWQLGDAGDLRLALRHSYRGSCRANAYNLGSGDCVDLPGFSTGESQNRTDLRLAWTSADGHWNWAVYGNNIFDEQYVTQLNVYGREAFGTVGAVVSEPRIYGMEVSVKF</sequence>
<dbReference type="Proteomes" id="UP001459204">
    <property type="component" value="Unassembled WGS sequence"/>
</dbReference>
<evidence type="ECO:0000256" key="9">
    <source>
        <dbReference type="ARBA" id="ARBA00023136"/>
    </source>
</evidence>
<evidence type="ECO:0000259" key="16">
    <source>
        <dbReference type="Pfam" id="PF07715"/>
    </source>
</evidence>
<feature type="chain" id="PRO_5047417645" evidence="14">
    <location>
        <begin position="29"/>
        <end position="811"/>
    </location>
</feature>
<keyword evidence="17" id="KW-0675">Receptor</keyword>
<evidence type="ECO:0000256" key="7">
    <source>
        <dbReference type="ARBA" id="ARBA00023065"/>
    </source>
</evidence>
<evidence type="ECO:0000256" key="1">
    <source>
        <dbReference type="ARBA" id="ARBA00004571"/>
    </source>
</evidence>
<gene>
    <name evidence="17" type="ORF">AAD027_16955</name>
</gene>
<feature type="domain" description="TonB-dependent receptor-like beta-barrel" evidence="15">
    <location>
        <begin position="259"/>
        <end position="773"/>
    </location>
</feature>
<evidence type="ECO:0000313" key="18">
    <source>
        <dbReference type="Proteomes" id="UP001459204"/>
    </source>
</evidence>
<evidence type="ECO:0000256" key="13">
    <source>
        <dbReference type="SAM" id="MobiDB-lite"/>
    </source>
</evidence>
<dbReference type="EMBL" id="JBBWWT010000011">
    <property type="protein sequence ID" value="MEL1266046.1"/>
    <property type="molecule type" value="Genomic_DNA"/>
</dbReference>
<feature type="signal peptide" evidence="14">
    <location>
        <begin position="1"/>
        <end position="28"/>
    </location>
</feature>